<keyword evidence="8" id="KW-1185">Reference proteome</keyword>
<dbReference type="EMBL" id="BAAAHH010000015">
    <property type="protein sequence ID" value="GAA0955009.1"/>
    <property type="molecule type" value="Genomic_DNA"/>
</dbReference>
<comment type="caution">
    <text evidence="7">The sequence shown here is derived from an EMBL/GenBank/DDBJ whole genome shotgun (WGS) entry which is preliminary data.</text>
</comment>
<evidence type="ECO:0000256" key="1">
    <source>
        <dbReference type="ARBA" id="ARBA00023015"/>
    </source>
</evidence>
<evidence type="ECO:0000259" key="6">
    <source>
        <dbReference type="PROSITE" id="PS50977"/>
    </source>
</evidence>
<feature type="compositionally biased region" description="Basic and acidic residues" evidence="5">
    <location>
        <begin position="1"/>
        <end position="13"/>
    </location>
</feature>
<accession>A0ABN1RCT2</accession>
<proteinExistence type="predicted"/>
<dbReference type="Gene3D" id="1.10.357.10">
    <property type="entry name" value="Tetracycline Repressor, domain 2"/>
    <property type="match status" value="1"/>
</dbReference>
<feature type="DNA-binding region" description="H-T-H motif" evidence="4">
    <location>
        <begin position="52"/>
        <end position="71"/>
    </location>
</feature>
<dbReference type="PROSITE" id="PS50977">
    <property type="entry name" value="HTH_TETR_2"/>
    <property type="match status" value="1"/>
</dbReference>
<feature type="region of interest" description="Disordered" evidence="5">
    <location>
        <begin position="1"/>
        <end position="31"/>
    </location>
</feature>
<evidence type="ECO:0000256" key="5">
    <source>
        <dbReference type="SAM" id="MobiDB-lite"/>
    </source>
</evidence>
<dbReference type="PANTHER" id="PTHR30055">
    <property type="entry name" value="HTH-TYPE TRANSCRIPTIONAL REGULATOR RUTR"/>
    <property type="match status" value="1"/>
</dbReference>
<dbReference type="Proteomes" id="UP001500665">
    <property type="component" value="Unassembled WGS sequence"/>
</dbReference>
<reference evidence="7 8" key="1">
    <citation type="journal article" date="2019" name="Int. J. Syst. Evol. Microbiol.">
        <title>The Global Catalogue of Microorganisms (GCM) 10K type strain sequencing project: providing services to taxonomists for standard genome sequencing and annotation.</title>
        <authorList>
            <consortium name="The Broad Institute Genomics Platform"/>
            <consortium name="The Broad Institute Genome Sequencing Center for Infectious Disease"/>
            <person name="Wu L."/>
            <person name="Ma J."/>
        </authorList>
    </citation>
    <scope>NUCLEOTIDE SEQUENCE [LARGE SCALE GENOMIC DNA]</scope>
    <source>
        <strain evidence="7 8">JCM 10696</strain>
    </source>
</reference>
<evidence type="ECO:0000256" key="2">
    <source>
        <dbReference type="ARBA" id="ARBA00023125"/>
    </source>
</evidence>
<evidence type="ECO:0000256" key="3">
    <source>
        <dbReference type="ARBA" id="ARBA00023163"/>
    </source>
</evidence>
<dbReference type="SUPFAM" id="SSF48498">
    <property type="entry name" value="Tetracyclin repressor-like, C-terminal domain"/>
    <property type="match status" value="1"/>
</dbReference>
<keyword evidence="1" id="KW-0805">Transcription regulation</keyword>
<evidence type="ECO:0000313" key="7">
    <source>
        <dbReference type="EMBL" id="GAA0955009.1"/>
    </source>
</evidence>
<keyword evidence="2 4" id="KW-0238">DNA-binding</keyword>
<sequence length="223" mass="23897">MDSAELDRQREAVPDGTPSLGRPVGSKGEDTRRRILAATMQRVAEMGYARATIREIARAADMTSGSLYHYFPNKAEIVKATYLEVGAAAMPRLEAAAAQADGLIDKLVAVIDQGARIVQEYPYAVAFDRAVRAPGTDHAVAKISDGIFASLRDIVEDVIAQAHRNGELNPDATTAGAANAVFAIMRGLYDDAALATAYDFRDTVRALQLLLQGRLITAPSPPE</sequence>
<protein>
    <recommendedName>
        <fullName evidence="6">HTH tetR-type domain-containing protein</fullName>
    </recommendedName>
</protein>
<dbReference type="Pfam" id="PF00440">
    <property type="entry name" value="TetR_N"/>
    <property type="match status" value="1"/>
</dbReference>
<dbReference type="InterPro" id="IPR009057">
    <property type="entry name" value="Homeodomain-like_sf"/>
</dbReference>
<dbReference type="PRINTS" id="PR00455">
    <property type="entry name" value="HTHTETR"/>
</dbReference>
<evidence type="ECO:0000313" key="8">
    <source>
        <dbReference type="Proteomes" id="UP001500665"/>
    </source>
</evidence>
<keyword evidence="3" id="KW-0804">Transcription</keyword>
<feature type="domain" description="HTH tetR-type" evidence="6">
    <location>
        <begin position="29"/>
        <end position="89"/>
    </location>
</feature>
<dbReference type="PANTHER" id="PTHR30055:SF234">
    <property type="entry name" value="HTH-TYPE TRANSCRIPTIONAL REGULATOR BETI"/>
    <property type="match status" value="1"/>
</dbReference>
<name>A0ABN1RCT2_9ACTN</name>
<dbReference type="InterPro" id="IPR001647">
    <property type="entry name" value="HTH_TetR"/>
</dbReference>
<dbReference type="SUPFAM" id="SSF46689">
    <property type="entry name" value="Homeodomain-like"/>
    <property type="match status" value="1"/>
</dbReference>
<dbReference type="InterPro" id="IPR036271">
    <property type="entry name" value="Tet_transcr_reg_TetR-rel_C_sf"/>
</dbReference>
<dbReference type="InterPro" id="IPR050109">
    <property type="entry name" value="HTH-type_TetR-like_transc_reg"/>
</dbReference>
<evidence type="ECO:0000256" key="4">
    <source>
        <dbReference type="PROSITE-ProRule" id="PRU00335"/>
    </source>
</evidence>
<gene>
    <name evidence="7" type="ORF">GCM10009550_39150</name>
</gene>
<organism evidence="7 8">
    <name type="scientific">Actinocorallia libanotica</name>
    <dbReference type="NCBI Taxonomy" id="46162"/>
    <lineage>
        <taxon>Bacteria</taxon>
        <taxon>Bacillati</taxon>
        <taxon>Actinomycetota</taxon>
        <taxon>Actinomycetes</taxon>
        <taxon>Streptosporangiales</taxon>
        <taxon>Thermomonosporaceae</taxon>
        <taxon>Actinocorallia</taxon>
    </lineage>
</organism>